<feature type="binding site" evidence="4">
    <location>
        <begin position="119"/>
        <end position="120"/>
    </location>
    <ligand>
        <name>acetyl-CoA</name>
        <dbReference type="ChEBI" id="CHEBI:57288"/>
    </ligand>
</feature>
<dbReference type="Gene3D" id="3.40.630.30">
    <property type="match status" value="2"/>
</dbReference>
<evidence type="ECO:0000256" key="4">
    <source>
        <dbReference type="HAMAP-Rule" id="MF_01812"/>
    </source>
</evidence>
<dbReference type="GO" id="GO:0030649">
    <property type="term" value="P:aminoglycoside antibiotic catabolic process"/>
    <property type="evidence" value="ECO:0007669"/>
    <property type="project" value="TreeGrafter"/>
</dbReference>
<dbReference type="HAMAP" id="MF_01812">
    <property type="entry name" value="Eis"/>
    <property type="match status" value="1"/>
</dbReference>
<comment type="caution">
    <text evidence="6">The sequence shown here is derived from an EMBL/GenBank/DDBJ whole genome shotgun (WGS) entry which is preliminary data.</text>
</comment>
<keyword evidence="3 4" id="KW-0012">Acyltransferase</keyword>
<organism evidence="6 7">
    <name type="scientific">Saccharopolyspora montiporae</name>
    <dbReference type="NCBI Taxonomy" id="2781240"/>
    <lineage>
        <taxon>Bacteria</taxon>
        <taxon>Bacillati</taxon>
        <taxon>Actinomycetota</taxon>
        <taxon>Actinomycetes</taxon>
        <taxon>Pseudonocardiales</taxon>
        <taxon>Pseudonocardiaceae</taxon>
        <taxon>Saccharopolyspora</taxon>
    </lineage>
</organism>
<feature type="domain" description="N-acetyltransferase" evidence="5">
    <location>
        <begin position="4"/>
        <end position="152"/>
    </location>
</feature>
<dbReference type="RefSeq" id="WP_193930139.1">
    <property type="nucleotide sequence ID" value="NZ_JADEYC010000042.1"/>
</dbReference>
<sequence length="400" mass="43793">MSEHEVRALSPSEFRQAHDLFLRALHLPPSTDERWVQTATRFEQGRVLGAFARGELCGTARSTAGSLTVPGGETIGAAEVTGVAVRADRTRRGLLTALMRRQLHGARELGEPVAVLRATEAVIYERFGYGVATRARTVEIDRRRTRMRDSAPGGGEVRMVVPQESAELFDRIYHRTRTDRPGAVTRNAAWWRGREAVLGDRALAVVRTAEDGTDDGFAVYEPGSGDGLGWEHQLRVHDLRAASPAAAADLWRFLLGMDLTGLVTGYGRPLDEPLEWWLTDRRQCRTRQVGDDLWLRLIDVGAALRARSYPAGLSVALEVEDAFLPDNSGCYRIGEHGVERWTGPAQLSLPVEALAALYLGDQAMSALAAAGRVTVYEPAAIPVADRLFAAGQVPWCGTDF</sequence>
<feature type="active site" description="Proton donor" evidence="4">
    <location>
        <position position="124"/>
    </location>
</feature>
<dbReference type="InterPro" id="IPR036527">
    <property type="entry name" value="SCP2_sterol-bd_dom_sf"/>
</dbReference>
<evidence type="ECO:0000313" key="7">
    <source>
        <dbReference type="Proteomes" id="UP000598360"/>
    </source>
</evidence>
<evidence type="ECO:0000256" key="2">
    <source>
        <dbReference type="ARBA" id="ARBA00022679"/>
    </source>
</evidence>
<dbReference type="NCBIfam" id="NF002367">
    <property type="entry name" value="PRK01346.1-4"/>
    <property type="match status" value="1"/>
</dbReference>
<dbReference type="PANTHER" id="PTHR37817:SF1">
    <property type="entry name" value="N-ACETYLTRANSFERASE EIS"/>
    <property type="match status" value="1"/>
</dbReference>
<dbReference type="InterPro" id="IPR025559">
    <property type="entry name" value="Eis_dom"/>
</dbReference>
<keyword evidence="2 4" id="KW-0808">Transferase</keyword>
<dbReference type="InterPro" id="IPR051554">
    <property type="entry name" value="Acetyltransferase_Eis"/>
</dbReference>
<protein>
    <submittedName>
        <fullName evidence="6">GNAT family N-acetyltransferase</fullName>
    </submittedName>
</protein>
<accession>A0A929G1A4</accession>
<dbReference type="Pfam" id="PF17668">
    <property type="entry name" value="Acetyltransf_17"/>
    <property type="match status" value="1"/>
</dbReference>
<comment type="subunit">
    <text evidence="4">Homohexamer; trimer of dimers.</text>
</comment>
<dbReference type="Gene3D" id="3.30.1050.10">
    <property type="entry name" value="SCP2 sterol-binding domain"/>
    <property type="match status" value="1"/>
</dbReference>
<feature type="binding site" evidence="4">
    <location>
        <begin position="83"/>
        <end position="85"/>
    </location>
    <ligand>
        <name>acetyl-CoA</name>
        <dbReference type="ChEBI" id="CHEBI:57288"/>
    </ligand>
</feature>
<dbReference type="Pfam" id="PF13527">
    <property type="entry name" value="Acetyltransf_9"/>
    <property type="match status" value="1"/>
</dbReference>
<keyword evidence="7" id="KW-1185">Reference proteome</keyword>
<comment type="similarity">
    <text evidence="1 4">Belongs to the acetyltransferase Eis family.</text>
</comment>
<dbReference type="InterPro" id="IPR016181">
    <property type="entry name" value="Acyl_CoA_acyltransferase"/>
</dbReference>
<dbReference type="EMBL" id="JADEYC010000042">
    <property type="protein sequence ID" value="MBE9376460.1"/>
    <property type="molecule type" value="Genomic_DNA"/>
</dbReference>
<dbReference type="SUPFAM" id="SSF55729">
    <property type="entry name" value="Acyl-CoA N-acyltransferases (Nat)"/>
    <property type="match status" value="1"/>
</dbReference>
<reference evidence="6" key="1">
    <citation type="submission" date="2020-10" db="EMBL/GenBank/DDBJ databases">
        <title>Diversity and distribution of actinomycetes associated with coral in the coast of Hainan.</title>
        <authorList>
            <person name="Li F."/>
        </authorList>
    </citation>
    <scope>NUCLEOTIDE SEQUENCE</scope>
    <source>
        <strain evidence="6">HNM0983</strain>
    </source>
</reference>
<dbReference type="PROSITE" id="PS51186">
    <property type="entry name" value="GNAT"/>
    <property type="match status" value="1"/>
</dbReference>
<proteinExistence type="inferred from homology"/>
<dbReference type="Pfam" id="PF13530">
    <property type="entry name" value="SCP2_2"/>
    <property type="match status" value="1"/>
</dbReference>
<feature type="active site" description="Proton acceptor; via carboxylate" evidence="4">
    <location>
        <position position="400"/>
    </location>
</feature>
<evidence type="ECO:0000313" key="6">
    <source>
        <dbReference type="EMBL" id="MBE9376460.1"/>
    </source>
</evidence>
<dbReference type="SUPFAM" id="SSF55718">
    <property type="entry name" value="SCP-like"/>
    <property type="match status" value="1"/>
</dbReference>
<evidence type="ECO:0000259" key="5">
    <source>
        <dbReference type="PROSITE" id="PS51186"/>
    </source>
</evidence>
<dbReference type="AlphaFoldDB" id="A0A929G1A4"/>
<feature type="binding site" evidence="4">
    <location>
        <begin position="91"/>
        <end position="96"/>
    </location>
    <ligand>
        <name>acetyl-CoA</name>
        <dbReference type="ChEBI" id="CHEBI:57288"/>
    </ligand>
</feature>
<dbReference type="InterPro" id="IPR022902">
    <property type="entry name" value="NAcTrfase_Eis"/>
</dbReference>
<dbReference type="Proteomes" id="UP000598360">
    <property type="component" value="Unassembled WGS sequence"/>
</dbReference>
<dbReference type="PANTHER" id="PTHR37817">
    <property type="entry name" value="N-ACETYLTRANSFERASE EIS"/>
    <property type="match status" value="1"/>
</dbReference>
<dbReference type="GO" id="GO:0034069">
    <property type="term" value="F:aminoglycoside N-acetyltransferase activity"/>
    <property type="evidence" value="ECO:0007669"/>
    <property type="project" value="TreeGrafter"/>
</dbReference>
<evidence type="ECO:0000256" key="3">
    <source>
        <dbReference type="ARBA" id="ARBA00023315"/>
    </source>
</evidence>
<dbReference type="InterPro" id="IPR000182">
    <property type="entry name" value="GNAT_dom"/>
</dbReference>
<name>A0A929G1A4_9PSEU</name>
<dbReference type="InterPro" id="IPR041380">
    <property type="entry name" value="Acetyltransf_17"/>
</dbReference>
<gene>
    <name evidence="6" type="ORF">IQ251_18580</name>
</gene>
<evidence type="ECO:0000256" key="1">
    <source>
        <dbReference type="ARBA" id="ARBA00009213"/>
    </source>
</evidence>